<dbReference type="Proteomes" id="UP000002941">
    <property type="component" value="Unassembled WGS sequence"/>
</dbReference>
<dbReference type="eggNOG" id="COG3550">
    <property type="taxonomic scope" value="Bacteria"/>
</dbReference>
<evidence type="ECO:0000313" key="2">
    <source>
        <dbReference type="Proteomes" id="UP000002941"/>
    </source>
</evidence>
<dbReference type="AlphaFoldDB" id="J1HMY4"/>
<comment type="caution">
    <text evidence="1">The sequence shown here is derived from an EMBL/GenBank/DDBJ whole genome shotgun (WGS) entry which is preliminary data.</text>
</comment>
<reference evidence="1 2" key="1">
    <citation type="submission" date="2012-05" db="EMBL/GenBank/DDBJ databases">
        <authorList>
            <person name="Harkins D.M."/>
            <person name="Madupu R."/>
            <person name="Durkin A.S."/>
            <person name="Torralba M."/>
            <person name="Methe B."/>
            <person name="Sutton G.G."/>
            <person name="Nelson K.E."/>
        </authorList>
    </citation>
    <scope>NUCLEOTIDE SEQUENCE [LARGE SCALE GENOMIC DNA]</scope>
    <source>
        <strain evidence="1 2">F0489</strain>
    </source>
</reference>
<organism evidence="1 2">
    <name type="scientific">Actinomyces massiliensis F0489</name>
    <dbReference type="NCBI Taxonomy" id="1125718"/>
    <lineage>
        <taxon>Bacteria</taxon>
        <taxon>Bacillati</taxon>
        <taxon>Actinomycetota</taxon>
        <taxon>Actinomycetes</taxon>
        <taxon>Actinomycetales</taxon>
        <taxon>Actinomycetaceae</taxon>
        <taxon>Actinomyces</taxon>
    </lineage>
</organism>
<protein>
    <submittedName>
        <fullName evidence="1">Toxin-antitoxin system, toxin component, HipA domain protein</fullName>
    </submittedName>
</protein>
<proteinExistence type="predicted"/>
<accession>J1HMY4</accession>
<dbReference type="EMBL" id="AKFT01000038">
    <property type="protein sequence ID" value="EJF46958.1"/>
    <property type="molecule type" value="Genomic_DNA"/>
</dbReference>
<gene>
    <name evidence="1" type="ORF">HMPREF1318_2887</name>
</gene>
<evidence type="ECO:0000313" key="1">
    <source>
        <dbReference type="EMBL" id="EJF46958.1"/>
    </source>
</evidence>
<sequence length="74" mass="7926">MTDLDVFIDPIDTAGSPRRVGTAHITRLRGRVSTTFLYDSGYLTEGEAGIDPSPRPSAISPCRHAAIFMSSSDA</sequence>
<keyword evidence="2" id="KW-1185">Reference proteome</keyword>
<dbReference type="PATRIC" id="fig|1125718.3.peg.589"/>
<dbReference type="OrthoDB" id="3182374at2"/>
<name>J1HMY4_9ACTO</name>
<dbReference type="RefSeq" id="WP_008730139.1">
    <property type="nucleotide sequence ID" value="NZ_AKFT01000038.1"/>
</dbReference>